<organism evidence="2 3">
    <name type="scientific">Aspergillus sclerotialis</name>
    <dbReference type="NCBI Taxonomy" id="2070753"/>
    <lineage>
        <taxon>Eukaryota</taxon>
        <taxon>Fungi</taxon>
        <taxon>Dikarya</taxon>
        <taxon>Ascomycota</taxon>
        <taxon>Pezizomycotina</taxon>
        <taxon>Eurotiomycetes</taxon>
        <taxon>Eurotiomycetidae</taxon>
        <taxon>Eurotiales</taxon>
        <taxon>Aspergillaceae</taxon>
        <taxon>Aspergillus</taxon>
        <taxon>Aspergillus subgen. Polypaecilum</taxon>
    </lineage>
</organism>
<dbReference type="InterPro" id="IPR036770">
    <property type="entry name" value="Ankyrin_rpt-contain_sf"/>
</dbReference>
<evidence type="ECO:0000256" key="1">
    <source>
        <dbReference type="SAM" id="MobiDB-lite"/>
    </source>
</evidence>
<comment type="caution">
    <text evidence="2">The sequence shown here is derived from an EMBL/GenBank/DDBJ whole genome shotgun (WGS) entry which is preliminary data.</text>
</comment>
<feature type="region of interest" description="Disordered" evidence="1">
    <location>
        <begin position="166"/>
        <end position="193"/>
    </location>
</feature>
<name>A0A3A2ZH48_9EURO</name>
<sequence length="193" mass="20994">MSDSSETQPDLTFELHVACMLNDPDRVTDLLARGADPEGLNGTGATVIEMADFLQRLEVTKRLLAHINIVEAGSVELLKAIRLNRPTVVRALLEMGLKDQLSDGEFFKGILILSCCTASSNVVEMLVKYGPGISMVQNEQLLLHVAAVAKSMDVIEFIRKSAEEERLGSMNRPPSAQVNGVHLHNGASSVDRI</sequence>
<dbReference type="AlphaFoldDB" id="A0A3A2ZH48"/>
<dbReference type="Gene3D" id="1.25.40.20">
    <property type="entry name" value="Ankyrin repeat-containing domain"/>
    <property type="match status" value="1"/>
</dbReference>
<reference evidence="3" key="1">
    <citation type="submission" date="2017-02" db="EMBL/GenBank/DDBJ databases">
        <authorList>
            <person name="Tafer H."/>
            <person name="Lopandic K."/>
        </authorList>
    </citation>
    <scope>NUCLEOTIDE SEQUENCE [LARGE SCALE GENOMIC DNA]</scope>
    <source>
        <strain evidence="3">CBS 366.77</strain>
    </source>
</reference>
<accession>A0A3A2ZH48</accession>
<gene>
    <name evidence="2" type="ORF">PHISCL_05161</name>
</gene>
<protein>
    <submittedName>
        <fullName evidence="2">ANK</fullName>
    </submittedName>
</protein>
<dbReference type="STRING" id="2070753.A0A3A2ZH48"/>
<evidence type="ECO:0000313" key="2">
    <source>
        <dbReference type="EMBL" id="RJE22518.1"/>
    </source>
</evidence>
<evidence type="ECO:0000313" key="3">
    <source>
        <dbReference type="Proteomes" id="UP000266188"/>
    </source>
</evidence>
<dbReference type="Proteomes" id="UP000266188">
    <property type="component" value="Unassembled WGS sequence"/>
</dbReference>
<dbReference type="OrthoDB" id="20872at2759"/>
<proteinExistence type="predicted"/>
<keyword evidence="3" id="KW-1185">Reference proteome</keyword>
<dbReference type="SUPFAM" id="SSF48403">
    <property type="entry name" value="Ankyrin repeat"/>
    <property type="match status" value="1"/>
</dbReference>
<dbReference type="EMBL" id="MVGC01000165">
    <property type="protein sequence ID" value="RJE22518.1"/>
    <property type="molecule type" value="Genomic_DNA"/>
</dbReference>